<protein>
    <submittedName>
        <fullName evidence="6">LysR family transcriptional regulator</fullName>
    </submittedName>
</protein>
<dbReference type="Pfam" id="PF00126">
    <property type="entry name" value="HTH_1"/>
    <property type="match status" value="1"/>
</dbReference>
<accession>A0AA46TLH9</accession>
<comment type="similarity">
    <text evidence="1">Belongs to the LysR transcriptional regulatory family.</text>
</comment>
<dbReference type="PANTHER" id="PTHR30346:SF30">
    <property type="entry name" value="SMALL NEUTRAL PROTEASE REGULATORY PROTEIN"/>
    <property type="match status" value="1"/>
</dbReference>
<dbReference type="AlphaFoldDB" id="A0AA46TLH9"/>
<reference evidence="6" key="1">
    <citation type="submission" date="2022-01" db="EMBL/GenBank/DDBJ databases">
        <title>Nocardioidaceae gen. sp. A5X3R13.</title>
        <authorList>
            <person name="Lopez Marin M.A."/>
            <person name="Uhlik O."/>
        </authorList>
    </citation>
    <scope>NUCLEOTIDE SEQUENCE</scope>
    <source>
        <strain evidence="6">A5X3R13</strain>
    </source>
</reference>
<dbReference type="PANTHER" id="PTHR30346">
    <property type="entry name" value="TRANSCRIPTIONAL DUAL REGULATOR HCAR-RELATED"/>
    <property type="match status" value="1"/>
</dbReference>
<feature type="domain" description="HTH lysR-type" evidence="5">
    <location>
        <begin position="3"/>
        <end position="60"/>
    </location>
</feature>
<evidence type="ECO:0000256" key="1">
    <source>
        <dbReference type="ARBA" id="ARBA00009437"/>
    </source>
</evidence>
<dbReference type="SUPFAM" id="SSF53850">
    <property type="entry name" value="Periplasmic binding protein-like II"/>
    <property type="match status" value="1"/>
</dbReference>
<proteinExistence type="inferred from homology"/>
<dbReference type="Gene3D" id="3.40.190.10">
    <property type="entry name" value="Periplasmic binding protein-like II"/>
    <property type="match status" value="2"/>
</dbReference>
<dbReference type="InterPro" id="IPR005119">
    <property type="entry name" value="LysR_subst-bd"/>
</dbReference>
<dbReference type="EMBL" id="CP094970">
    <property type="protein sequence ID" value="UYM07492.1"/>
    <property type="molecule type" value="Genomic_DNA"/>
</dbReference>
<evidence type="ECO:0000259" key="5">
    <source>
        <dbReference type="PROSITE" id="PS50931"/>
    </source>
</evidence>
<evidence type="ECO:0000256" key="3">
    <source>
        <dbReference type="ARBA" id="ARBA00023125"/>
    </source>
</evidence>
<gene>
    <name evidence="6" type="ORF">L0C25_10610</name>
</gene>
<evidence type="ECO:0000313" key="6">
    <source>
        <dbReference type="EMBL" id="UYM07492.1"/>
    </source>
</evidence>
<evidence type="ECO:0000313" key="7">
    <source>
        <dbReference type="Proteomes" id="UP001164390"/>
    </source>
</evidence>
<organism evidence="6 7">
    <name type="scientific">Solicola gregarius</name>
    <dbReference type="NCBI Taxonomy" id="2908642"/>
    <lineage>
        <taxon>Bacteria</taxon>
        <taxon>Bacillati</taxon>
        <taxon>Actinomycetota</taxon>
        <taxon>Actinomycetes</taxon>
        <taxon>Propionibacteriales</taxon>
        <taxon>Nocardioidaceae</taxon>
        <taxon>Solicola</taxon>
    </lineage>
</organism>
<name>A0AA46TLH9_9ACTN</name>
<sequence length="313" mass="33443">MEIEARHLRLVKSIADAGSITSAATALGSTQPALTRQLRRVEEGLGGELFVRSRDGVEPTTLGRLVVGRANAVLSVLDSLQTDVATATATAPAQVRIGVRYGQAMLGLMNGLRATVPNAEIVTNSESRIGGLIDLVAGNRLDVAVIHEFVGYEIPLDPRILSTEICSQPAFVLIPETHPLAARTEVALADLADENWLLSPLDVDRETECMTQVCADAGFTPKIVHYLSDGLGVELIRAGEAIAPSVPTNRCSGAVLKPLVDSPIRVRQLLIAERHNPLVTSLDKLARFVGDALADALSNQPIYTAWAERHEGD</sequence>
<dbReference type="InterPro" id="IPR000847">
    <property type="entry name" value="LysR_HTH_N"/>
</dbReference>
<dbReference type="InterPro" id="IPR036390">
    <property type="entry name" value="WH_DNA-bd_sf"/>
</dbReference>
<keyword evidence="2" id="KW-0805">Transcription regulation</keyword>
<keyword evidence="7" id="KW-1185">Reference proteome</keyword>
<evidence type="ECO:0000256" key="2">
    <source>
        <dbReference type="ARBA" id="ARBA00023015"/>
    </source>
</evidence>
<dbReference type="SUPFAM" id="SSF46785">
    <property type="entry name" value="Winged helix' DNA-binding domain"/>
    <property type="match status" value="1"/>
</dbReference>
<dbReference type="Gene3D" id="1.10.10.10">
    <property type="entry name" value="Winged helix-like DNA-binding domain superfamily/Winged helix DNA-binding domain"/>
    <property type="match status" value="1"/>
</dbReference>
<dbReference type="InterPro" id="IPR036388">
    <property type="entry name" value="WH-like_DNA-bd_sf"/>
</dbReference>
<dbReference type="Pfam" id="PF03466">
    <property type="entry name" value="LysR_substrate"/>
    <property type="match status" value="1"/>
</dbReference>
<evidence type="ECO:0000256" key="4">
    <source>
        <dbReference type="ARBA" id="ARBA00023163"/>
    </source>
</evidence>
<dbReference type="GO" id="GO:0003677">
    <property type="term" value="F:DNA binding"/>
    <property type="evidence" value="ECO:0007669"/>
    <property type="project" value="UniProtKB-KW"/>
</dbReference>
<dbReference type="RefSeq" id="WP_271636467.1">
    <property type="nucleotide sequence ID" value="NZ_CP094970.1"/>
</dbReference>
<keyword evidence="4" id="KW-0804">Transcription</keyword>
<dbReference type="Proteomes" id="UP001164390">
    <property type="component" value="Chromosome"/>
</dbReference>
<dbReference type="GO" id="GO:0003700">
    <property type="term" value="F:DNA-binding transcription factor activity"/>
    <property type="evidence" value="ECO:0007669"/>
    <property type="project" value="InterPro"/>
</dbReference>
<dbReference type="GO" id="GO:0032993">
    <property type="term" value="C:protein-DNA complex"/>
    <property type="evidence" value="ECO:0007669"/>
    <property type="project" value="TreeGrafter"/>
</dbReference>
<dbReference type="PRINTS" id="PR00039">
    <property type="entry name" value="HTHLYSR"/>
</dbReference>
<dbReference type="KEGG" id="sgrg:L0C25_10610"/>
<keyword evidence="3" id="KW-0238">DNA-binding</keyword>
<dbReference type="PROSITE" id="PS50931">
    <property type="entry name" value="HTH_LYSR"/>
    <property type="match status" value="1"/>
</dbReference>